<dbReference type="InterPro" id="IPR050109">
    <property type="entry name" value="HTH-type_TetR-like_transc_reg"/>
</dbReference>
<feature type="DNA-binding region" description="H-T-H motif" evidence="4">
    <location>
        <begin position="39"/>
        <end position="58"/>
    </location>
</feature>
<comment type="caution">
    <text evidence="6">The sequence shown here is derived from an EMBL/GenBank/DDBJ whole genome shotgun (WGS) entry which is preliminary data.</text>
</comment>
<dbReference type="InterPro" id="IPR011075">
    <property type="entry name" value="TetR_C"/>
</dbReference>
<gene>
    <name evidence="6" type="ORF">FGK64_00260</name>
</gene>
<evidence type="ECO:0000313" key="7">
    <source>
        <dbReference type="Proteomes" id="UP001191082"/>
    </source>
</evidence>
<dbReference type="InterPro" id="IPR036271">
    <property type="entry name" value="Tet_transcr_reg_TetR-rel_C_sf"/>
</dbReference>
<organism evidence="6 7">
    <name type="scientific">Arenibacterium halophilum</name>
    <dbReference type="NCBI Taxonomy" id="2583821"/>
    <lineage>
        <taxon>Bacteria</taxon>
        <taxon>Pseudomonadati</taxon>
        <taxon>Pseudomonadota</taxon>
        <taxon>Alphaproteobacteria</taxon>
        <taxon>Rhodobacterales</taxon>
        <taxon>Paracoccaceae</taxon>
        <taxon>Arenibacterium</taxon>
    </lineage>
</organism>
<keyword evidence="7" id="KW-1185">Reference proteome</keyword>
<evidence type="ECO:0000256" key="1">
    <source>
        <dbReference type="ARBA" id="ARBA00023015"/>
    </source>
</evidence>
<dbReference type="PROSITE" id="PS50977">
    <property type="entry name" value="HTH_TETR_2"/>
    <property type="match status" value="1"/>
</dbReference>
<dbReference type="Proteomes" id="UP001191082">
    <property type="component" value="Unassembled WGS sequence"/>
</dbReference>
<dbReference type="InterPro" id="IPR009057">
    <property type="entry name" value="Homeodomain-like_sf"/>
</dbReference>
<dbReference type="PANTHER" id="PTHR30055:SF148">
    <property type="entry name" value="TETR-FAMILY TRANSCRIPTIONAL REGULATOR"/>
    <property type="match status" value="1"/>
</dbReference>
<accession>A0ABY2XDL5</accession>
<reference evidence="6 7" key="1">
    <citation type="submission" date="2019-05" db="EMBL/GenBank/DDBJ databases">
        <title>Marivita sp. nov. isolated from sea sediment.</title>
        <authorList>
            <person name="Kim W."/>
        </authorList>
    </citation>
    <scope>NUCLEOTIDE SEQUENCE [LARGE SCALE GENOMIC DNA]</scope>
    <source>
        <strain evidence="6 7">CAU 1492</strain>
    </source>
</reference>
<dbReference type="RefSeq" id="WP_138861813.1">
    <property type="nucleotide sequence ID" value="NZ_VCPC01000001.1"/>
</dbReference>
<name>A0ABY2XDL5_9RHOB</name>
<evidence type="ECO:0000256" key="2">
    <source>
        <dbReference type="ARBA" id="ARBA00023125"/>
    </source>
</evidence>
<evidence type="ECO:0000259" key="5">
    <source>
        <dbReference type="PROSITE" id="PS50977"/>
    </source>
</evidence>
<keyword evidence="1" id="KW-0805">Transcription regulation</keyword>
<keyword evidence="3" id="KW-0804">Transcription</keyword>
<proteinExistence type="predicted"/>
<feature type="domain" description="HTH tetR-type" evidence="5">
    <location>
        <begin position="16"/>
        <end position="76"/>
    </location>
</feature>
<dbReference type="EMBL" id="VCPC01000001">
    <property type="protein sequence ID" value="TMV14460.1"/>
    <property type="molecule type" value="Genomic_DNA"/>
</dbReference>
<dbReference type="Gene3D" id="1.10.10.60">
    <property type="entry name" value="Homeodomain-like"/>
    <property type="match status" value="1"/>
</dbReference>
<sequence>MSQAAKPRKPGRPPSAAARNRALIEARRILDEDGIGRLTIEAVAAASGTGKPTLYRHWSNARELAMEALLADIGTTALPDTRDTPRAALIRQLDRLVTAFATPRGRQIAQMLASADADSELSRAFRNRVILHSREEGRQLILRFLHEGRLHAPPDMETLLDMIYGPIFFRLLAGHQPLDRALPGALVATAFAALERPA</sequence>
<evidence type="ECO:0000256" key="4">
    <source>
        <dbReference type="PROSITE-ProRule" id="PRU00335"/>
    </source>
</evidence>
<dbReference type="Pfam" id="PF00440">
    <property type="entry name" value="TetR_N"/>
    <property type="match status" value="1"/>
</dbReference>
<keyword evidence="2 4" id="KW-0238">DNA-binding</keyword>
<dbReference type="InterPro" id="IPR001647">
    <property type="entry name" value="HTH_TetR"/>
</dbReference>
<dbReference type="PANTHER" id="PTHR30055">
    <property type="entry name" value="HTH-TYPE TRANSCRIPTIONAL REGULATOR RUTR"/>
    <property type="match status" value="1"/>
</dbReference>
<evidence type="ECO:0000313" key="6">
    <source>
        <dbReference type="EMBL" id="TMV14460.1"/>
    </source>
</evidence>
<dbReference type="SUPFAM" id="SSF48498">
    <property type="entry name" value="Tetracyclin repressor-like, C-terminal domain"/>
    <property type="match status" value="1"/>
</dbReference>
<protein>
    <submittedName>
        <fullName evidence="6">TetR/AcrR family transcriptional regulator</fullName>
    </submittedName>
</protein>
<evidence type="ECO:0000256" key="3">
    <source>
        <dbReference type="ARBA" id="ARBA00023163"/>
    </source>
</evidence>
<dbReference type="SUPFAM" id="SSF46689">
    <property type="entry name" value="Homeodomain-like"/>
    <property type="match status" value="1"/>
</dbReference>
<dbReference type="Pfam" id="PF16859">
    <property type="entry name" value="TetR_C_11"/>
    <property type="match status" value="1"/>
</dbReference>
<dbReference type="Gene3D" id="1.10.357.10">
    <property type="entry name" value="Tetracycline Repressor, domain 2"/>
    <property type="match status" value="1"/>
</dbReference>